<evidence type="ECO:0000313" key="2">
    <source>
        <dbReference type="Proteomes" id="UP001446871"/>
    </source>
</evidence>
<sequence>MLSASASIADLHAFIQASSLLYRVFLLFKTAILLEVSGRDEGIVVRDYVAFSQVEFRGRFDDDYLDKTLKNIQRYQSLPPGRKATTVGVTARQAAYIIDFSRTVRFFIDLFTSNRFPILEAFVGQEAAAAPLSPGEYQRLSQALVRHQICLLFCVGRDRGDGDGDDTDAIDTDAIDTDAIVRRRFFGLFAPWEMEQVAAAHAFVFSVHRAWGKCTPKAERILDSERAQPLHQGERACLMTLLDAGRKELSVPSTYRGKFDVLLQSHGFPKIETSFEPPPFVAPPMSERDKECAKVRDALHRCEDAADRLVPGTSAGKPPFGWVDALRGLDAQRWGRDLPRCLPAASNEAQHLAARMRYAKWVWLGFVFWDKGRVELLKGGSTSGTILGGSWICRIR</sequence>
<gene>
    <name evidence="1" type="ORF">PG996_013038</name>
</gene>
<dbReference type="EMBL" id="JAQQWM010000008">
    <property type="protein sequence ID" value="KAK8053737.1"/>
    <property type="molecule type" value="Genomic_DNA"/>
</dbReference>
<protein>
    <submittedName>
        <fullName evidence="1">Subtilase</fullName>
    </submittedName>
</protein>
<keyword evidence="2" id="KW-1185">Reference proteome</keyword>
<dbReference type="Proteomes" id="UP001446871">
    <property type="component" value="Unassembled WGS sequence"/>
</dbReference>
<reference evidence="1 2" key="1">
    <citation type="submission" date="2023-01" db="EMBL/GenBank/DDBJ databases">
        <title>Analysis of 21 Apiospora genomes using comparative genomics revels a genus with tremendous synthesis potential of carbohydrate active enzymes and secondary metabolites.</title>
        <authorList>
            <person name="Sorensen T."/>
        </authorList>
    </citation>
    <scope>NUCLEOTIDE SEQUENCE [LARGE SCALE GENOMIC DNA]</scope>
    <source>
        <strain evidence="1 2">CBS 83171</strain>
    </source>
</reference>
<name>A0ABR1U4W8_9PEZI</name>
<evidence type="ECO:0000313" key="1">
    <source>
        <dbReference type="EMBL" id="KAK8053737.1"/>
    </source>
</evidence>
<comment type="caution">
    <text evidence="1">The sequence shown here is derived from an EMBL/GenBank/DDBJ whole genome shotgun (WGS) entry which is preliminary data.</text>
</comment>
<accession>A0ABR1U4W8</accession>
<proteinExistence type="predicted"/>
<organism evidence="1 2">
    <name type="scientific">Apiospora saccharicola</name>
    <dbReference type="NCBI Taxonomy" id="335842"/>
    <lineage>
        <taxon>Eukaryota</taxon>
        <taxon>Fungi</taxon>
        <taxon>Dikarya</taxon>
        <taxon>Ascomycota</taxon>
        <taxon>Pezizomycotina</taxon>
        <taxon>Sordariomycetes</taxon>
        <taxon>Xylariomycetidae</taxon>
        <taxon>Amphisphaeriales</taxon>
        <taxon>Apiosporaceae</taxon>
        <taxon>Apiospora</taxon>
    </lineage>
</organism>